<comment type="caution">
    <text evidence="2">The sequence shown here is derived from an EMBL/GenBank/DDBJ whole genome shotgun (WGS) entry which is preliminary data.</text>
</comment>
<dbReference type="GO" id="GO:0070476">
    <property type="term" value="P:rRNA (guanine-N7)-methylation"/>
    <property type="evidence" value="ECO:0007669"/>
    <property type="project" value="TreeGrafter"/>
</dbReference>
<dbReference type="GeneID" id="63788019"/>
<dbReference type="Pfam" id="PF03966">
    <property type="entry name" value="Trm112p"/>
    <property type="match status" value="1"/>
</dbReference>
<proteinExistence type="inferred from homology"/>
<dbReference type="Proteomes" id="UP000193685">
    <property type="component" value="Unassembled WGS sequence"/>
</dbReference>
<name>A0A1Y2F6C4_PROLT</name>
<dbReference type="STRING" id="56484.A0A1Y2F6C4"/>
<sequence>MKLLTTNFLTCAVKQCRGTAEAYPLNLSDCQLEISELDFNPAFLTNILPRIEWPALVKTCAQLGSTALPSEKPESLSIEKEDDLAVLKSLHNLLLETSIKEGKMTCGRCDHIYLVKEGIANMLLHEHEVA</sequence>
<dbReference type="InterPro" id="IPR005651">
    <property type="entry name" value="Trm112-like"/>
</dbReference>
<dbReference type="PANTHER" id="PTHR12773">
    <property type="entry name" value="UPF0315 PROTEIN-RELATED"/>
    <property type="match status" value="1"/>
</dbReference>
<evidence type="ECO:0000313" key="3">
    <source>
        <dbReference type="Proteomes" id="UP000193685"/>
    </source>
</evidence>
<dbReference type="OrthoDB" id="2187549at2759"/>
<comment type="similarity">
    <text evidence="1">Belongs to the TRM112 family.</text>
</comment>
<keyword evidence="3" id="KW-1185">Reference proteome</keyword>
<dbReference type="InterPro" id="IPR039127">
    <property type="entry name" value="Trm112"/>
</dbReference>
<evidence type="ECO:0000256" key="1">
    <source>
        <dbReference type="ARBA" id="ARBA00007980"/>
    </source>
</evidence>
<dbReference type="GO" id="GO:0046982">
    <property type="term" value="F:protein heterodimerization activity"/>
    <property type="evidence" value="ECO:0007669"/>
    <property type="project" value="InterPro"/>
</dbReference>
<dbReference type="PANTHER" id="PTHR12773:SF0">
    <property type="entry name" value="MULTIFUNCTIONAL METHYLTRANSFERASE SUBUNIT TRM112-LIKE PROTEIN"/>
    <property type="match status" value="1"/>
</dbReference>
<dbReference type="EMBL" id="MCFI01000015">
    <property type="protein sequence ID" value="ORY79431.1"/>
    <property type="molecule type" value="Genomic_DNA"/>
</dbReference>
<dbReference type="OMA" id="NMLTSKC"/>
<organism evidence="2 3">
    <name type="scientific">Protomyces lactucae-debilis</name>
    <dbReference type="NCBI Taxonomy" id="2754530"/>
    <lineage>
        <taxon>Eukaryota</taxon>
        <taxon>Fungi</taxon>
        <taxon>Dikarya</taxon>
        <taxon>Ascomycota</taxon>
        <taxon>Taphrinomycotina</taxon>
        <taxon>Taphrinomycetes</taxon>
        <taxon>Taphrinales</taxon>
        <taxon>Protomycetaceae</taxon>
        <taxon>Protomyces</taxon>
    </lineage>
</organism>
<dbReference type="RefSeq" id="XP_040723802.1">
    <property type="nucleotide sequence ID" value="XM_040871420.1"/>
</dbReference>
<gene>
    <name evidence="2" type="ORF">BCR37DRAFT_394162</name>
</gene>
<dbReference type="AlphaFoldDB" id="A0A1Y2F6C4"/>
<reference evidence="2 3" key="1">
    <citation type="submission" date="2016-07" db="EMBL/GenBank/DDBJ databases">
        <title>Pervasive Adenine N6-methylation of Active Genes in Fungi.</title>
        <authorList>
            <consortium name="DOE Joint Genome Institute"/>
            <person name="Mondo S.J."/>
            <person name="Dannebaum R.O."/>
            <person name="Kuo R.C."/>
            <person name="Labutti K."/>
            <person name="Haridas S."/>
            <person name="Kuo A."/>
            <person name="Salamov A."/>
            <person name="Ahrendt S.R."/>
            <person name="Lipzen A."/>
            <person name="Sullivan W."/>
            <person name="Andreopoulos W.B."/>
            <person name="Clum A."/>
            <person name="Lindquist E."/>
            <person name="Daum C."/>
            <person name="Ramamoorthy G.K."/>
            <person name="Gryganskyi A."/>
            <person name="Culley D."/>
            <person name="Magnuson J.K."/>
            <person name="James T.Y."/>
            <person name="O'Malley M.A."/>
            <person name="Stajich J.E."/>
            <person name="Spatafora J.W."/>
            <person name="Visel A."/>
            <person name="Grigoriev I.V."/>
        </authorList>
    </citation>
    <scope>NUCLEOTIDE SEQUENCE [LARGE SCALE GENOMIC DNA]</scope>
    <source>
        <strain evidence="2 3">12-1054</strain>
    </source>
</reference>
<evidence type="ECO:0000313" key="2">
    <source>
        <dbReference type="EMBL" id="ORY79431.1"/>
    </source>
</evidence>
<dbReference type="SUPFAM" id="SSF158997">
    <property type="entry name" value="Trm112p-like"/>
    <property type="match status" value="1"/>
</dbReference>
<protein>
    <recommendedName>
        <fullName evidence="4">Trm112p-domain-containing protein</fullName>
    </recommendedName>
</protein>
<evidence type="ECO:0008006" key="4">
    <source>
        <dbReference type="Google" id="ProtNLM"/>
    </source>
</evidence>
<dbReference type="GO" id="GO:0030488">
    <property type="term" value="P:tRNA methylation"/>
    <property type="evidence" value="ECO:0007669"/>
    <property type="project" value="TreeGrafter"/>
</dbReference>
<accession>A0A1Y2F6C4</accession>
<dbReference type="Gene3D" id="2.20.25.10">
    <property type="match status" value="1"/>
</dbReference>